<dbReference type="AlphaFoldDB" id="A0A840UI06"/>
<dbReference type="Proteomes" id="UP000559117">
    <property type="component" value="Unassembled WGS sequence"/>
</dbReference>
<dbReference type="Gene3D" id="3.20.20.150">
    <property type="entry name" value="Divalent-metal-dependent TIM barrel enzymes"/>
    <property type="match status" value="1"/>
</dbReference>
<evidence type="ECO:0000313" key="1">
    <source>
        <dbReference type="EMBL" id="MBB5335187.1"/>
    </source>
</evidence>
<protein>
    <recommendedName>
        <fullName evidence="3">Xylose isomerase-like TIM barrel domain-containing protein</fullName>
    </recommendedName>
</protein>
<accession>A0A840UI06</accession>
<proteinExistence type="predicted"/>
<sequence length="306" mass="36035">MKNLLNYCAIQWYERELENKNIDLEQYLLQHKLDGVEQYIYNGQLLLKSYADISVGVHLAYWPQWLEFWKYNKSNKTIVVKNRHEWIEKIRTNIKAALTQKPEYLVWHIADCSEEETYTFKFKHTDMEVVAAAAEVFNEVVSDIPSNVWILFENLCWPGLRLLDKDIIKRFLSLINKKNIGIILDTGHLMNTNPLIRTQTEAVDYVCRIISELHEESQVIKGLHLSCSLSGEYQQSFNHCLPDNIEKADLMKHIISLDQHRPFTNKVVQKIFNYVQPEYVVHELIYDNFTDLDNLLKQQFVSVGNI</sequence>
<keyword evidence="2" id="KW-1185">Reference proteome</keyword>
<name>A0A840UI06_9FIRM</name>
<evidence type="ECO:0000313" key="2">
    <source>
        <dbReference type="Proteomes" id="UP000559117"/>
    </source>
</evidence>
<organism evidence="1 2">
    <name type="scientific">Pectinatus brassicae</name>
    <dbReference type="NCBI Taxonomy" id="862415"/>
    <lineage>
        <taxon>Bacteria</taxon>
        <taxon>Bacillati</taxon>
        <taxon>Bacillota</taxon>
        <taxon>Negativicutes</taxon>
        <taxon>Selenomonadales</taxon>
        <taxon>Selenomonadaceae</taxon>
        <taxon>Pectinatus</taxon>
    </lineage>
</organism>
<dbReference type="SUPFAM" id="SSF51658">
    <property type="entry name" value="Xylose isomerase-like"/>
    <property type="match status" value="1"/>
</dbReference>
<dbReference type="InterPro" id="IPR036237">
    <property type="entry name" value="Xyl_isomerase-like_sf"/>
</dbReference>
<reference evidence="1 2" key="1">
    <citation type="submission" date="2020-08" db="EMBL/GenBank/DDBJ databases">
        <title>Genomic Encyclopedia of Type Strains, Phase IV (KMG-IV): sequencing the most valuable type-strain genomes for metagenomic binning, comparative biology and taxonomic classification.</title>
        <authorList>
            <person name="Goeker M."/>
        </authorList>
    </citation>
    <scope>NUCLEOTIDE SEQUENCE [LARGE SCALE GENOMIC DNA]</scope>
    <source>
        <strain evidence="1 2">DSM 24661</strain>
    </source>
</reference>
<comment type="caution">
    <text evidence="1">The sequence shown here is derived from an EMBL/GenBank/DDBJ whole genome shotgun (WGS) entry which is preliminary data.</text>
</comment>
<evidence type="ECO:0008006" key="3">
    <source>
        <dbReference type="Google" id="ProtNLM"/>
    </source>
</evidence>
<gene>
    <name evidence="1" type="ORF">HNR32_000301</name>
</gene>
<dbReference type="RefSeq" id="WP_183859006.1">
    <property type="nucleotide sequence ID" value="NZ_JACHFH010000002.1"/>
</dbReference>
<dbReference type="EMBL" id="JACHFH010000002">
    <property type="protein sequence ID" value="MBB5335187.1"/>
    <property type="molecule type" value="Genomic_DNA"/>
</dbReference>